<dbReference type="AlphaFoldDB" id="A0A1C4UJ54"/>
<evidence type="ECO:0008006" key="3">
    <source>
        <dbReference type="Google" id="ProtNLM"/>
    </source>
</evidence>
<dbReference type="RefSeq" id="WP_091601867.1">
    <property type="nucleotide sequence ID" value="NZ_FMCX01000001.1"/>
</dbReference>
<dbReference type="OrthoDB" id="3383480at2"/>
<reference evidence="2" key="1">
    <citation type="submission" date="2016-06" db="EMBL/GenBank/DDBJ databases">
        <authorList>
            <person name="Varghese N."/>
            <person name="Submissions Spin"/>
        </authorList>
    </citation>
    <scope>NUCLEOTIDE SEQUENCE [LARGE SCALE GENOMIC DNA]</scope>
    <source>
        <strain evidence="2">DSM 44830</strain>
    </source>
</reference>
<gene>
    <name evidence="1" type="ORF">GA0070564_101514</name>
</gene>
<dbReference type="Proteomes" id="UP000199504">
    <property type="component" value="Unassembled WGS sequence"/>
</dbReference>
<name>A0A1C4UJ54_9ACTN</name>
<evidence type="ECO:0000313" key="1">
    <source>
        <dbReference type="EMBL" id="SCE71699.1"/>
    </source>
</evidence>
<organism evidence="1 2">
    <name type="scientific">Micromonospora mirobrigensis</name>
    <dbReference type="NCBI Taxonomy" id="262898"/>
    <lineage>
        <taxon>Bacteria</taxon>
        <taxon>Bacillati</taxon>
        <taxon>Actinomycetota</taxon>
        <taxon>Actinomycetes</taxon>
        <taxon>Micromonosporales</taxon>
        <taxon>Micromonosporaceae</taxon>
        <taxon>Micromonospora</taxon>
    </lineage>
</organism>
<proteinExistence type="predicted"/>
<dbReference type="STRING" id="262898.GA0070564_101514"/>
<keyword evidence="2" id="KW-1185">Reference proteome</keyword>
<sequence>MTEEQLWLDPDRASRGATDLRLAGEDVTARRHEVGGAIAAASSQRPWGRDDIGAAFEKNYRTYEGMLLRAWEGLGEAIQRLGADVTSSVTATVDVDVTSGQRLDGISGRHGSRH</sequence>
<protein>
    <recommendedName>
        <fullName evidence="3">Excreted virulence factor EspC, type VII ESX diderm</fullName>
    </recommendedName>
</protein>
<dbReference type="EMBL" id="FMCX01000001">
    <property type="protein sequence ID" value="SCE71699.1"/>
    <property type="molecule type" value="Genomic_DNA"/>
</dbReference>
<accession>A0A1C4UJ54</accession>
<evidence type="ECO:0000313" key="2">
    <source>
        <dbReference type="Proteomes" id="UP000199504"/>
    </source>
</evidence>